<dbReference type="Proteomes" id="UP000679126">
    <property type="component" value="Unassembled WGS sequence"/>
</dbReference>
<evidence type="ECO:0000256" key="1">
    <source>
        <dbReference type="SAM" id="SignalP"/>
    </source>
</evidence>
<evidence type="ECO:0000313" key="3">
    <source>
        <dbReference type="EMBL" id="MBO9154962.1"/>
    </source>
</evidence>
<dbReference type="RefSeq" id="WP_209148072.1">
    <property type="nucleotide sequence ID" value="NZ_JAGHKP010000004.1"/>
</dbReference>
<dbReference type="SUPFAM" id="SSF49464">
    <property type="entry name" value="Carboxypeptidase regulatory domain-like"/>
    <property type="match status" value="1"/>
</dbReference>
<dbReference type="NCBIfam" id="TIGR04056">
    <property type="entry name" value="OMP_RagA_SusC"/>
    <property type="match status" value="1"/>
</dbReference>
<dbReference type="Pfam" id="PF13715">
    <property type="entry name" value="CarbopepD_reg_2"/>
    <property type="match status" value="1"/>
</dbReference>
<reference evidence="4" key="1">
    <citation type="submission" date="2021-03" db="EMBL/GenBank/DDBJ databases">
        <title>Assistant Professor.</title>
        <authorList>
            <person name="Huq M.A."/>
        </authorList>
    </citation>
    <scope>NUCLEOTIDE SEQUENCE [LARGE SCALE GENOMIC DNA]</scope>
    <source>
        <strain evidence="4">MAH-28</strain>
    </source>
</reference>
<proteinExistence type="predicted"/>
<keyword evidence="4" id="KW-1185">Reference proteome</keyword>
<dbReference type="InterPro" id="IPR012910">
    <property type="entry name" value="Plug_dom"/>
</dbReference>
<dbReference type="SUPFAM" id="SSF56935">
    <property type="entry name" value="Porins"/>
    <property type="match status" value="1"/>
</dbReference>
<gene>
    <name evidence="3" type="ORF">J7I43_22220</name>
</gene>
<feature type="chain" id="PRO_5047487150" evidence="1">
    <location>
        <begin position="32"/>
        <end position="1195"/>
    </location>
</feature>
<organism evidence="3 4">
    <name type="scientific">Chitinophaga chungangae</name>
    <dbReference type="NCBI Taxonomy" id="2821488"/>
    <lineage>
        <taxon>Bacteria</taxon>
        <taxon>Pseudomonadati</taxon>
        <taxon>Bacteroidota</taxon>
        <taxon>Chitinophagia</taxon>
        <taxon>Chitinophagales</taxon>
        <taxon>Chitinophagaceae</taxon>
        <taxon>Chitinophaga</taxon>
    </lineage>
</organism>
<accession>A0ABS3YJU7</accession>
<feature type="signal peptide" evidence="1">
    <location>
        <begin position="1"/>
        <end position="31"/>
    </location>
</feature>
<dbReference type="InterPro" id="IPR037066">
    <property type="entry name" value="Plug_dom_sf"/>
</dbReference>
<sequence>MPLNTMCKFAAFLGKLVMGIMLICISAAVQAQVKGDGTCNISGTYRIEDLFDEVRKQTGVNINFEVSVLDPDIKVTVNFKKATPEEIVEKITKDYGLDWIYLKGQIVIKKGPGTGAVPKKEEETISVSGFVTDTLGNPLPGSTVIVKGTTRGATTGENGRYVLDNIPPRSTLVVLSIGYLSRQYRLDNETKINFQMEPNVSQIAAVEVTSVATGYQMLPKSRTTGSFVLIDSALLNRNPSSNILDRLEGVTSGLLTLRAQTMNMYFIQKMPTINYMGMALRGISTLSPNQVNSNPLLILDNFPYEGDIRNINPNDIESITVLKDAAAASIWGARSGNGVIVLTSKRGKYNQKMKIDYNMNFTIGSKPNLYYDPNYMNASDYIEVEQFLFNKGYFNSDLTNRSSRPAVSPAVEILAKLRAGDIDTAQAEAALDELRGNDLRDQIYKYSYQRMVNQQYSIGVRGGNKDFAYYLSLGHDRNKDNLVNNGRNRTTLISTNSFKPVKKMEVRTYLNFSQSNTAMGNDVRYGELIVGTPRYSGVFPYSRLTDGNGKALPLVKDYRVSYLDSVENLGFLDWRYRPLDEVGNKIENVAVQNLVLKVSAKYDFSKSFFAQMHYQNEKQIIYSKRYWSESTYYTRNLINKLSSYNRTTQEFIYNLPRGGVMEVGDYDWRTNSLRGDINFLHTYGDHRLGAILGAEARELKAQGAVRKSVGYTNENGPPASGINANTPYSLNPSGLSTIESLVGLSGSNPGILNRVISYYTNIEYSFKGKYDLNLSARRDGTNLFGVRVNDKISPFWSAGLGWDIHEEDFFKANWINNLRLRASFGENGNIYNGTAYLIGRQFADPLTGADAYAINDPANERLQWERVRILNLGLDVSYKSRINGTVEYFVKKGVDLIQSVPLAPQLGFGFANINSAGTLTKGFDVIVSARIIEKPFTWNSTLLYSTLRDKVTSIELPSNTSTSLMLKDPYQVLLNVKGKPLKGILSYRWAGLNPENGNPMGFVNGEKSSDYSAILANTNPDSLVFHGSGMPTVFGSFRNDLSFKGISLSWNLIFKLGYYFRRTSTNLNYAGILNQGMHEDYADRWKQPGDEVHTSIPSMVYPYDDLRNTFYQLSEVLVERGDHIRLQDIRVAYSISKSTKRNFPVDFAEFYTSLNNVGIIWRANKHKLDPDLSNQRSSLSIPIPFSVNFGLIVKL</sequence>
<dbReference type="InterPro" id="IPR008969">
    <property type="entry name" value="CarboxyPept-like_regulatory"/>
</dbReference>
<dbReference type="NCBIfam" id="TIGR04057">
    <property type="entry name" value="SusC_RagA_signa"/>
    <property type="match status" value="1"/>
</dbReference>
<dbReference type="EMBL" id="JAGHKP010000004">
    <property type="protein sequence ID" value="MBO9154962.1"/>
    <property type="molecule type" value="Genomic_DNA"/>
</dbReference>
<dbReference type="InterPro" id="IPR023997">
    <property type="entry name" value="TonB-dep_OMP_SusC/RagA_CS"/>
</dbReference>
<evidence type="ECO:0000313" key="4">
    <source>
        <dbReference type="Proteomes" id="UP000679126"/>
    </source>
</evidence>
<dbReference type="Gene3D" id="2.60.40.1120">
    <property type="entry name" value="Carboxypeptidase-like, regulatory domain"/>
    <property type="match status" value="1"/>
</dbReference>
<dbReference type="Gene3D" id="2.170.130.10">
    <property type="entry name" value="TonB-dependent receptor, plug domain"/>
    <property type="match status" value="1"/>
</dbReference>
<name>A0ABS3YJU7_9BACT</name>
<protein>
    <submittedName>
        <fullName evidence="3">SusC/RagA family TonB-linked outer membrane protein</fullName>
    </submittedName>
</protein>
<evidence type="ECO:0000259" key="2">
    <source>
        <dbReference type="Pfam" id="PF07715"/>
    </source>
</evidence>
<comment type="caution">
    <text evidence="3">The sequence shown here is derived from an EMBL/GenBank/DDBJ whole genome shotgun (WGS) entry which is preliminary data.</text>
</comment>
<dbReference type="InterPro" id="IPR023996">
    <property type="entry name" value="TonB-dep_OMP_SusC/RagA"/>
</dbReference>
<keyword evidence="1" id="KW-0732">Signal</keyword>
<feature type="domain" description="TonB-dependent receptor plug" evidence="2">
    <location>
        <begin position="220"/>
        <end position="339"/>
    </location>
</feature>
<dbReference type="Pfam" id="PF07715">
    <property type="entry name" value="Plug"/>
    <property type="match status" value="1"/>
</dbReference>